<evidence type="ECO:0000256" key="1">
    <source>
        <dbReference type="SAM" id="MobiDB-lite"/>
    </source>
</evidence>
<sequence>MGLLMGAETALSATGLPNAPAQAPATMTLYLELVINGQASGQVVPVQVRGGHFYVEADVLQELHVRTPPTPDGMVAVDQIAGVTVEYDSTAQRLELMLPPDWLPEQQLGAEPAQFPGSATGGQGFLLNYDLYASDLARPGAYASIWSEQRLFGSWGVASNTGVYRTALDGGYSDYLRYDTRWTYSDPATVRTLTVGDLITGTLPWGNAVRMGGIQIARNFAVRPDLVPYPLPRFSGQATVPSAVDLFINGYKASSEVVQPGPFTLNTMPFINGAGEASVVTTDALGRQVLTTVPFYVSNTLLKTDTTDYSLALGALRQDYGIKNFSYGQMATSGSYRRGMGDAWTLEGRAELTDGLAAVGIGSVAALGRFGVVNVSLTDSHHSDEQGQQWSYGYQYNAQRFGFGAQHTQRNSGFASLGAMGSGAAALSLGTTQLNLSGSLGPVGSISLAYFDLEAADGQHTQIATLNFTKAVNSSNFFSVNLSHALLTHEYNLQLQWTLLLDSLGSVSVTGTRNRQAEGSQVQYSRSPPPSGGLGWNLSHASTGGQDEYRQASATWRAASTQIQAGVYAQGRQSASWAGATGSLVVMDGGIFPSNRINDAFALVSTSGVPGVPVRFENQLVGQTDEDGHLLVTGVNAYYPSRFEIDTLELPDFMRVPQTEQRIVLRSGSGAVLRFEISQIVAASLTLVDERGQPLPMGMQVQHVGSGQTAVLGWDGQVYLEGLGLENELVVRGANLPTCRVRFLVPASAPTVLRLGPLVCRPQASFAGLEWSDTESDFVSRADVFQDILDPLPVAAGDTP</sequence>
<dbReference type="InterPro" id="IPR000015">
    <property type="entry name" value="Fimb_usher"/>
</dbReference>
<dbReference type="GO" id="GO:0015473">
    <property type="term" value="F:fimbrial usher porin activity"/>
    <property type="evidence" value="ECO:0007669"/>
    <property type="project" value="InterPro"/>
</dbReference>
<keyword evidence="4" id="KW-1185">Reference proteome</keyword>
<dbReference type="Proteomes" id="UP000186110">
    <property type="component" value="Chromosome"/>
</dbReference>
<dbReference type="STRING" id="1484693.RS694_07715"/>
<dbReference type="InterPro" id="IPR025949">
    <property type="entry name" value="PapC-like_C"/>
</dbReference>
<dbReference type="GO" id="GO:0009297">
    <property type="term" value="P:pilus assembly"/>
    <property type="evidence" value="ECO:0007669"/>
    <property type="project" value="InterPro"/>
</dbReference>
<evidence type="ECO:0000259" key="2">
    <source>
        <dbReference type="Pfam" id="PF13953"/>
    </source>
</evidence>
<name>A0A1P8K8V6_9BURK</name>
<dbReference type="EMBL" id="CP019239">
    <property type="protein sequence ID" value="APW42438.1"/>
    <property type="molecule type" value="Genomic_DNA"/>
</dbReference>
<dbReference type="Gene3D" id="2.60.40.2610">
    <property type="entry name" value="Outer membrane usher protein FimD, plug domain"/>
    <property type="match status" value="1"/>
</dbReference>
<dbReference type="PANTHER" id="PTHR30451">
    <property type="entry name" value="OUTER MEMBRANE USHER PROTEIN"/>
    <property type="match status" value="1"/>
</dbReference>
<dbReference type="Pfam" id="PF13953">
    <property type="entry name" value="PapC_C"/>
    <property type="match status" value="1"/>
</dbReference>
<dbReference type="PANTHER" id="PTHR30451:SF5">
    <property type="entry name" value="SLR0019 PROTEIN"/>
    <property type="match status" value="1"/>
</dbReference>
<accession>A0A1P8K8V6</accession>
<evidence type="ECO:0000313" key="3">
    <source>
        <dbReference type="EMBL" id="APW42438.1"/>
    </source>
</evidence>
<dbReference type="InterPro" id="IPR042186">
    <property type="entry name" value="FimD_plug_dom"/>
</dbReference>
<reference evidence="3 4" key="1">
    <citation type="submission" date="2017-01" db="EMBL/GenBank/DDBJ databases">
        <authorList>
            <person name="Mah S.A."/>
            <person name="Swanson W.J."/>
            <person name="Moy G.W."/>
            <person name="Vacquier V.D."/>
        </authorList>
    </citation>
    <scope>NUCLEOTIDE SEQUENCE [LARGE SCALE GENOMIC DNA]</scope>
    <source>
        <strain evidence="3 4">DSM 22694</strain>
    </source>
</reference>
<dbReference type="Gene3D" id="2.60.40.3110">
    <property type="match status" value="1"/>
</dbReference>
<gene>
    <name evidence="3" type="ORF">RS694_07715</name>
</gene>
<evidence type="ECO:0000313" key="4">
    <source>
        <dbReference type="Proteomes" id="UP000186110"/>
    </source>
</evidence>
<dbReference type="eggNOG" id="COG3188">
    <property type="taxonomic scope" value="Bacteria"/>
</dbReference>
<proteinExistence type="predicted"/>
<feature type="region of interest" description="Disordered" evidence="1">
    <location>
        <begin position="512"/>
        <end position="540"/>
    </location>
</feature>
<dbReference type="AlphaFoldDB" id="A0A1P8K8V6"/>
<dbReference type="GO" id="GO:0009279">
    <property type="term" value="C:cell outer membrane"/>
    <property type="evidence" value="ECO:0007669"/>
    <property type="project" value="TreeGrafter"/>
</dbReference>
<organism evidence="3 4">
    <name type="scientific">Rhodoferax saidenbachensis</name>
    <dbReference type="NCBI Taxonomy" id="1484693"/>
    <lineage>
        <taxon>Bacteria</taxon>
        <taxon>Pseudomonadati</taxon>
        <taxon>Pseudomonadota</taxon>
        <taxon>Betaproteobacteria</taxon>
        <taxon>Burkholderiales</taxon>
        <taxon>Comamonadaceae</taxon>
        <taxon>Rhodoferax</taxon>
    </lineage>
</organism>
<feature type="compositionally biased region" description="Polar residues" evidence="1">
    <location>
        <begin position="512"/>
        <end position="526"/>
    </location>
</feature>
<dbReference type="KEGG" id="rsb:RS694_07715"/>
<protein>
    <recommendedName>
        <fullName evidence="2">PapC-like C-terminal domain-containing protein</fullName>
    </recommendedName>
</protein>
<feature type="domain" description="PapC-like C-terminal" evidence="2">
    <location>
        <begin position="685"/>
        <end position="746"/>
    </location>
</feature>
<dbReference type="Gene3D" id="2.60.40.2070">
    <property type="match status" value="1"/>
</dbReference>
<dbReference type="Pfam" id="PF00577">
    <property type="entry name" value="Usher"/>
    <property type="match status" value="1"/>
</dbReference>
<dbReference type="InterPro" id="IPR043142">
    <property type="entry name" value="PapC-like_C_sf"/>
</dbReference>